<organism evidence="8">
    <name type="scientific">Panicum hallii</name>
    <dbReference type="NCBI Taxonomy" id="206008"/>
    <lineage>
        <taxon>Eukaryota</taxon>
        <taxon>Viridiplantae</taxon>
        <taxon>Streptophyta</taxon>
        <taxon>Embryophyta</taxon>
        <taxon>Tracheophyta</taxon>
        <taxon>Spermatophyta</taxon>
        <taxon>Magnoliopsida</taxon>
        <taxon>Liliopsida</taxon>
        <taxon>Poales</taxon>
        <taxon>Poaceae</taxon>
        <taxon>PACMAD clade</taxon>
        <taxon>Panicoideae</taxon>
        <taxon>Panicodae</taxon>
        <taxon>Paniceae</taxon>
        <taxon>Panicinae</taxon>
        <taxon>Panicum</taxon>
        <taxon>Panicum sect. Panicum</taxon>
    </lineage>
</organism>
<proteinExistence type="predicted"/>
<evidence type="ECO:0000256" key="1">
    <source>
        <dbReference type="ARBA" id="ARBA00004141"/>
    </source>
</evidence>
<comment type="subcellular location">
    <subcellularLocation>
        <location evidence="1">Membrane</location>
        <topology evidence="1">Multi-pass membrane protein</topology>
    </subcellularLocation>
</comment>
<evidence type="ECO:0000256" key="4">
    <source>
        <dbReference type="ARBA" id="ARBA00023136"/>
    </source>
</evidence>
<feature type="domain" description="Sugar phosphate transporter" evidence="7">
    <location>
        <begin position="154"/>
        <end position="439"/>
    </location>
</feature>
<feature type="transmembrane region" description="Helical" evidence="6">
    <location>
        <begin position="368"/>
        <end position="388"/>
    </location>
</feature>
<feature type="transmembrane region" description="Helical" evidence="6">
    <location>
        <begin position="147"/>
        <end position="166"/>
    </location>
</feature>
<evidence type="ECO:0000256" key="5">
    <source>
        <dbReference type="SAM" id="MobiDB-lite"/>
    </source>
</evidence>
<feature type="region of interest" description="Disordered" evidence="5">
    <location>
        <begin position="32"/>
        <end position="138"/>
    </location>
</feature>
<dbReference type="Proteomes" id="UP000243499">
    <property type="component" value="Chromosome 6"/>
</dbReference>
<feature type="transmembrane region" description="Helical" evidence="6">
    <location>
        <begin position="301"/>
        <end position="321"/>
    </location>
</feature>
<feature type="transmembrane region" description="Helical" evidence="6">
    <location>
        <begin position="215"/>
        <end position="234"/>
    </location>
</feature>
<feature type="transmembrane region" description="Helical" evidence="6">
    <location>
        <begin position="400"/>
        <end position="416"/>
    </location>
</feature>
<dbReference type="PANTHER" id="PTHR11132">
    <property type="entry name" value="SOLUTE CARRIER FAMILY 35"/>
    <property type="match status" value="1"/>
</dbReference>
<protein>
    <recommendedName>
        <fullName evidence="7">Sugar phosphate transporter domain-containing protein</fullName>
    </recommendedName>
</protein>
<feature type="region of interest" description="Disordered" evidence="5">
    <location>
        <begin position="447"/>
        <end position="478"/>
    </location>
</feature>
<evidence type="ECO:0000256" key="6">
    <source>
        <dbReference type="SAM" id="Phobius"/>
    </source>
</evidence>
<dbReference type="InterPro" id="IPR037185">
    <property type="entry name" value="EmrE-like"/>
</dbReference>
<keyword evidence="3 6" id="KW-1133">Transmembrane helix</keyword>
<evidence type="ECO:0000259" key="7">
    <source>
        <dbReference type="Pfam" id="PF03151"/>
    </source>
</evidence>
<dbReference type="Pfam" id="PF03151">
    <property type="entry name" value="TPT"/>
    <property type="match status" value="1"/>
</dbReference>
<feature type="transmembrane region" description="Helical" evidence="6">
    <location>
        <begin position="333"/>
        <end position="352"/>
    </location>
</feature>
<feature type="transmembrane region" description="Helical" evidence="6">
    <location>
        <begin position="178"/>
        <end position="203"/>
    </location>
</feature>
<dbReference type="AlphaFoldDB" id="A0A2T8IEZ0"/>
<feature type="transmembrane region" description="Helical" evidence="6">
    <location>
        <begin position="422"/>
        <end position="439"/>
    </location>
</feature>
<feature type="transmembrane region" description="Helical" evidence="6">
    <location>
        <begin position="274"/>
        <end position="295"/>
    </location>
</feature>
<dbReference type="InterPro" id="IPR050186">
    <property type="entry name" value="TPT_transporter"/>
</dbReference>
<dbReference type="SUPFAM" id="SSF103481">
    <property type="entry name" value="Multidrug resistance efflux transporter EmrE"/>
    <property type="match status" value="1"/>
</dbReference>
<feature type="transmembrane region" description="Helical" evidence="6">
    <location>
        <begin position="240"/>
        <end position="267"/>
    </location>
</feature>
<dbReference type="GO" id="GO:0016020">
    <property type="term" value="C:membrane"/>
    <property type="evidence" value="ECO:0007669"/>
    <property type="project" value="UniProtKB-SubCell"/>
</dbReference>
<dbReference type="EMBL" id="CM008051">
    <property type="protein sequence ID" value="PVH36229.1"/>
    <property type="molecule type" value="Genomic_DNA"/>
</dbReference>
<name>A0A2T8IEZ0_9POAL</name>
<dbReference type="InterPro" id="IPR004853">
    <property type="entry name" value="Sugar_P_trans_dom"/>
</dbReference>
<sequence>MEPAGARVQVQYSIVPTMSCVPTFDWPNFDFPKQRKAKAGRGPGHARPAGPTRSDPAGGRPRRWPARRTPTSPSRISSSPTLPPSIPNHEAPSASAHPQRVHHRRQARRGEASSRGCRGPDPMERSSNGGSGKPPVTESKAAWRDGAVTYFHLLFYIAISGGQIFFNKWVLSSKEINFPYPVALTLLHMVFSSVVCFAITKVFKIIKIEEGMTTDIYINSVIPIGAMFAMTLWLGNSAYLYISVAFAQMLKAIMPVAVFLLGAAFGLEEMSYKMLAIMSVISVGVIVASVGEITISWIGVVYQMGGVVAEALRLIFIEIFLKKKGVKLNLISMMYYVSPCSALCLFIPWLFLEKPKMDDSISWNFPPFTLFLNCLCTFVLNMSVFLVISRTSALTARVTGVVRDWSVVLLSAAIFADTQLTFINIFGYAIAIAGVVAYNNHKLKVKPQANPQQGDENKVSPGNPRDVEISMNSTKEAS</sequence>
<evidence type="ECO:0000313" key="8">
    <source>
        <dbReference type="EMBL" id="PVH36229.1"/>
    </source>
</evidence>
<reference evidence="8" key="1">
    <citation type="submission" date="2018-04" db="EMBL/GenBank/DDBJ databases">
        <title>WGS assembly of Panicum hallii.</title>
        <authorList>
            <person name="Lovell J."/>
            <person name="Jenkins J."/>
            <person name="Lowry D."/>
            <person name="Mamidi S."/>
            <person name="Sreedasyam A."/>
            <person name="Weng X."/>
            <person name="Barry K."/>
            <person name="Bonette J."/>
            <person name="Campitelli B."/>
            <person name="Daum C."/>
            <person name="Gordon S."/>
            <person name="Gould B."/>
            <person name="Lipzen A."/>
            <person name="Macqueen A."/>
            <person name="Palacio-Mejia J."/>
            <person name="Plott C."/>
            <person name="Shakirov E."/>
            <person name="Shu S."/>
            <person name="Yoshinaga Y."/>
            <person name="Zane M."/>
            <person name="Rokhsar D."/>
            <person name="Grimwood J."/>
            <person name="Schmutz J."/>
            <person name="Juenger T."/>
        </authorList>
    </citation>
    <scope>NUCLEOTIDE SEQUENCE [LARGE SCALE GENOMIC DNA]</scope>
    <source>
        <strain evidence="8">FIL2</strain>
    </source>
</reference>
<evidence type="ECO:0000256" key="2">
    <source>
        <dbReference type="ARBA" id="ARBA00022692"/>
    </source>
</evidence>
<evidence type="ECO:0000256" key="3">
    <source>
        <dbReference type="ARBA" id="ARBA00022989"/>
    </source>
</evidence>
<keyword evidence="4 6" id="KW-0472">Membrane</keyword>
<dbReference type="Gramene" id="PVH36229">
    <property type="protein sequence ID" value="PVH36229"/>
    <property type="gene ID" value="PAHAL_6G025100"/>
</dbReference>
<accession>A0A2T8IEZ0</accession>
<feature type="compositionally biased region" description="Low complexity" evidence="5">
    <location>
        <begin position="67"/>
        <end position="80"/>
    </location>
</feature>
<feature type="compositionally biased region" description="Low complexity" evidence="5">
    <location>
        <begin position="45"/>
        <end position="59"/>
    </location>
</feature>
<keyword evidence="2 6" id="KW-0812">Transmembrane</keyword>
<gene>
    <name evidence="8" type="ORF">PAHAL_6G025100</name>
</gene>